<keyword evidence="2" id="KW-1133">Transmembrane helix</keyword>
<feature type="region of interest" description="Disordered" evidence="1">
    <location>
        <begin position="94"/>
        <end position="116"/>
    </location>
</feature>
<evidence type="ECO:0000313" key="4">
    <source>
        <dbReference type="Proteomes" id="UP000807306"/>
    </source>
</evidence>
<evidence type="ECO:0000256" key="1">
    <source>
        <dbReference type="SAM" id="MobiDB-lite"/>
    </source>
</evidence>
<name>A0A9P6JSJ4_9AGAR</name>
<gene>
    <name evidence="3" type="ORF">CPB83DRAFT_850398</name>
</gene>
<proteinExistence type="predicted"/>
<feature type="compositionally biased region" description="Polar residues" evidence="1">
    <location>
        <begin position="97"/>
        <end position="109"/>
    </location>
</feature>
<evidence type="ECO:0000256" key="2">
    <source>
        <dbReference type="SAM" id="Phobius"/>
    </source>
</evidence>
<feature type="region of interest" description="Disordered" evidence="1">
    <location>
        <begin position="1"/>
        <end position="42"/>
    </location>
</feature>
<keyword evidence="2" id="KW-0812">Transmembrane</keyword>
<keyword evidence="2" id="KW-0472">Membrane</keyword>
<organism evidence="3 4">
    <name type="scientific">Crepidotus variabilis</name>
    <dbReference type="NCBI Taxonomy" id="179855"/>
    <lineage>
        <taxon>Eukaryota</taxon>
        <taxon>Fungi</taxon>
        <taxon>Dikarya</taxon>
        <taxon>Basidiomycota</taxon>
        <taxon>Agaricomycotina</taxon>
        <taxon>Agaricomycetes</taxon>
        <taxon>Agaricomycetidae</taxon>
        <taxon>Agaricales</taxon>
        <taxon>Agaricineae</taxon>
        <taxon>Crepidotaceae</taxon>
        <taxon>Crepidotus</taxon>
    </lineage>
</organism>
<feature type="transmembrane region" description="Helical" evidence="2">
    <location>
        <begin position="54"/>
        <end position="71"/>
    </location>
</feature>
<comment type="caution">
    <text evidence="3">The sequence shown here is derived from an EMBL/GenBank/DDBJ whole genome shotgun (WGS) entry which is preliminary data.</text>
</comment>
<sequence length="242" mass="25428">MAIPTDTVAAAPPLPSSPTPSQTAKNLPPTRSEKGKPALRSVKPPMHSLSFNRFIYGLVLISLLGATFYTWRLMAYKTEVGGWWKLITGVRKPPQGATASAGTQSNTGSAGWKGKKTNPDCHNPVGSVEHHITALAGALGMPTPDLTRAIALAVRQYVPPASLASLAAKERETGASNGKKGTEGSEIMRILMSDDLTGGDVREDATGRPMHIPTPPEDEHAEGSILGNVVGGVESFVGMDEP</sequence>
<dbReference type="Proteomes" id="UP000807306">
    <property type="component" value="Unassembled WGS sequence"/>
</dbReference>
<reference evidence="3" key="1">
    <citation type="submission" date="2020-11" db="EMBL/GenBank/DDBJ databases">
        <authorList>
            <consortium name="DOE Joint Genome Institute"/>
            <person name="Ahrendt S."/>
            <person name="Riley R."/>
            <person name="Andreopoulos W."/>
            <person name="Labutti K."/>
            <person name="Pangilinan J."/>
            <person name="Ruiz-Duenas F.J."/>
            <person name="Barrasa J.M."/>
            <person name="Sanchez-Garcia M."/>
            <person name="Camarero S."/>
            <person name="Miyauchi S."/>
            <person name="Serrano A."/>
            <person name="Linde D."/>
            <person name="Babiker R."/>
            <person name="Drula E."/>
            <person name="Ayuso-Fernandez I."/>
            <person name="Pacheco R."/>
            <person name="Padilla G."/>
            <person name="Ferreira P."/>
            <person name="Barriuso J."/>
            <person name="Kellner H."/>
            <person name="Castanera R."/>
            <person name="Alfaro M."/>
            <person name="Ramirez L."/>
            <person name="Pisabarro A.G."/>
            <person name="Kuo A."/>
            <person name="Tritt A."/>
            <person name="Lipzen A."/>
            <person name="He G."/>
            <person name="Yan M."/>
            <person name="Ng V."/>
            <person name="Cullen D."/>
            <person name="Martin F."/>
            <person name="Rosso M.-N."/>
            <person name="Henrissat B."/>
            <person name="Hibbett D."/>
            <person name="Martinez A.T."/>
            <person name="Grigoriev I.V."/>
        </authorList>
    </citation>
    <scope>NUCLEOTIDE SEQUENCE</scope>
    <source>
        <strain evidence="3">CBS 506.95</strain>
    </source>
</reference>
<keyword evidence="4" id="KW-1185">Reference proteome</keyword>
<dbReference type="OrthoDB" id="3199651at2759"/>
<accession>A0A9P6JSJ4</accession>
<dbReference type="EMBL" id="MU157838">
    <property type="protein sequence ID" value="KAF9530824.1"/>
    <property type="molecule type" value="Genomic_DNA"/>
</dbReference>
<protein>
    <submittedName>
        <fullName evidence="3">Uncharacterized protein</fullName>
    </submittedName>
</protein>
<evidence type="ECO:0000313" key="3">
    <source>
        <dbReference type="EMBL" id="KAF9530824.1"/>
    </source>
</evidence>
<dbReference type="AlphaFoldDB" id="A0A9P6JSJ4"/>